<protein>
    <recommendedName>
        <fullName evidence="3">MD-2-related lipid-recognition domain-containing protein</fullName>
    </recommendedName>
</protein>
<organism evidence="1 2">
    <name type="scientific">Apodospora peruviana</name>
    <dbReference type="NCBI Taxonomy" id="516989"/>
    <lineage>
        <taxon>Eukaryota</taxon>
        <taxon>Fungi</taxon>
        <taxon>Dikarya</taxon>
        <taxon>Ascomycota</taxon>
        <taxon>Pezizomycotina</taxon>
        <taxon>Sordariomycetes</taxon>
        <taxon>Sordariomycetidae</taxon>
        <taxon>Sordariales</taxon>
        <taxon>Lasiosphaeriaceae</taxon>
        <taxon>Apodospora</taxon>
    </lineage>
</organism>
<name>A0AAE0M3U9_9PEZI</name>
<evidence type="ECO:0000313" key="1">
    <source>
        <dbReference type="EMBL" id="KAK3318080.1"/>
    </source>
</evidence>
<proteinExistence type="predicted"/>
<keyword evidence="2" id="KW-1185">Reference proteome</keyword>
<dbReference type="EMBL" id="JAUEDM010000004">
    <property type="protein sequence ID" value="KAK3318080.1"/>
    <property type="molecule type" value="Genomic_DNA"/>
</dbReference>
<dbReference type="AlphaFoldDB" id="A0AAE0M3U9"/>
<accession>A0AAE0M3U9</accession>
<dbReference type="Proteomes" id="UP001283341">
    <property type="component" value="Unassembled WGS sequence"/>
</dbReference>
<evidence type="ECO:0008006" key="3">
    <source>
        <dbReference type="Google" id="ProtNLM"/>
    </source>
</evidence>
<evidence type="ECO:0000313" key="2">
    <source>
        <dbReference type="Proteomes" id="UP001283341"/>
    </source>
</evidence>
<gene>
    <name evidence="1" type="ORF">B0H66DRAFT_621771</name>
</gene>
<reference evidence="1" key="1">
    <citation type="journal article" date="2023" name="Mol. Phylogenet. Evol.">
        <title>Genome-scale phylogeny and comparative genomics of the fungal order Sordariales.</title>
        <authorList>
            <person name="Hensen N."/>
            <person name="Bonometti L."/>
            <person name="Westerberg I."/>
            <person name="Brannstrom I.O."/>
            <person name="Guillou S."/>
            <person name="Cros-Aarteil S."/>
            <person name="Calhoun S."/>
            <person name="Haridas S."/>
            <person name="Kuo A."/>
            <person name="Mondo S."/>
            <person name="Pangilinan J."/>
            <person name="Riley R."/>
            <person name="LaButti K."/>
            <person name="Andreopoulos B."/>
            <person name="Lipzen A."/>
            <person name="Chen C."/>
            <person name="Yan M."/>
            <person name="Daum C."/>
            <person name="Ng V."/>
            <person name="Clum A."/>
            <person name="Steindorff A."/>
            <person name="Ohm R.A."/>
            <person name="Martin F."/>
            <person name="Silar P."/>
            <person name="Natvig D.O."/>
            <person name="Lalanne C."/>
            <person name="Gautier V."/>
            <person name="Ament-Velasquez S.L."/>
            <person name="Kruys A."/>
            <person name="Hutchinson M.I."/>
            <person name="Powell A.J."/>
            <person name="Barry K."/>
            <person name="Miller A.N."/>
            <person name="Grigoriev I.V."/>
            <person name="Debuchy R."/>
            <person name="Gladieux P."/>
            <person name="Hiltunen Thoren M."/>
            <person name="Johannesson H."/>
        </authorList>
    </citation>
    <scope>NUCLEOTIDE SEQUENCE</scope>
    <source>
        <strain evidence="1">CBS 118394</strain>
    </source>
</reference>
<sequence length="219" mass="24715">MRFSLWEGGLRALSLSGLRNTQKTLTSSNRNSNSNSNRLSMIGKEVPGGTPFRFCHVSSPTDLFNITSVELTRQPVYIDDEFTVNIYGNFLDTFGENATLSVREDCGSHCEEYGHPPGSGGTIIKEDFCLMSEIMQPLGSKRNVTCPPPEKGWALVTSWGYIWPLFLNVPGWYNFTFDAKTVDGKRIYCLTTEVCLRYENEDKNKGYPPGPWNNCTWPR</sequence>
<reference evidence="1" key="2">
    <citation type="submission" date="2023-06" db="EMBL/GenBank/DDBJ databases">
        <authorList>
            <consortium name="Lawrence Berkeley National Laboratory"/>
            <person name="Haridas S."/>
            <person name="Hensen N."/>
            <person name="Bonometti L."/>
            <person name="Westerberg I."/>
            <person name="Brannstrom I.O."/>
            <person name="Guillou S."/>
            <person name="Cros-Aarteil S."/>
            <person name="Calhoun S."/>
            <person name="Kuo A."/>
            <person name="Mondo S."/>
            <person name="Pangilinan J."/>
            <person name="Riley R."/>
            <person name="Labutti K."/>
            <person name="Andreopoulos B."/>
            <person name="Lipzen A."/>
            <person name="Chen C."/>
            <person name="Yanf M."/>
            <person name="Daum C."/>
            <person name="Ng V."/>
            <person name="Clum A."/>
            <person name="Steindorff A."/>
            <person name="Ohm R."/>
            <person name="Martin F."/>
            <person name="Silar P."/>
            <person name="Natvig D."/>
            <person name="Lalanne C."/>
            <person name="Gautier V."/>
            <person name="Ament-Velasquez S.L."/>
            <person name="Kruys A."/>
            <person name="Hutchinson M.I."/>
            <person name="Powell A.J."/>
            <person name="Barry K."/>
            <person name="Miller A.N."/>
            <person name="Grigoriev I.V."/>
            <person name="Debuchy R."/>
            <person name="Gladieux P."/>
            <person name="Thoren M.H."/>
            <person name="Johannesson H."/>
        </authorList>
    </citation>
    <scope>NUCLEOTIDE SEQUENCE</scope>
    <source>
        <strain evidence="1">CBS 118394</strain>
    </source>
</reference>
<comment type="caution">
    <text evidence="1">The sequence shown here is derived from an EMBL/GenBank/DDBJ whole genome shotgun (WGS) entry which is preliminary data.</text>
</comment>